<evidence type="ECO:0000256" key="3">
    <source>
        <dbReference type="ARBA" id="ARBA00022695"/>
    </source>
</evidence>
<dbReference type="Gene3D" id="3.30.70.270">
    <property type="match status" value="2"/>
</dbReference>
<dbReference type="SUPFAM" id="SSF56672">
    <property type="entry name" value="DNA/RNA polymerases"/>
    <property type="match status" value="1"/>
</dbReference>
<name>A0A392PG93_9FABA</name>
<keyword evidence="1" id="KW-0645">Protease</keyword>
<sequence length="236" mass="26348">MTSQDIHKTAFRTHQGHYEFLVMPFGLCNAPSTFQATMNLVFEPYLRHFVIVFFDDILVYSPTLDEHIQHLDLVFQCLLTHELCLKQSKCSFAQTSIEYLGHIVSAEGVGPDPAKISAMTSWPAPIHIKQLRGFLGLTGFYRKFVKNYSSLAAPLTALLKKDSFEWNQAANEAFEQLKLAMSAAPVLALPNFADKFILETDASGAGMGAVLIQANHPICYYSKQFCSRLLAASTYV</sequence>
<accession>A0A392PG93</accession>
<dbReference type="PROSITE" id="PS50878">
    <property type="entry name" value="RT_POL"/>
    <property type="match status" value="1"/>
</dbReference>
<keyword evidence="6" id="KW-0378">Hydrolase</keyword>
<dbReference type="InterPro" id="IPR043128">
    <property type="entry name" value="Rev_trsase/Diguanyl_cyclase"/>
</dbReference>
<dbReference type="FunFam" id="3.30.70.270:FF:000020">
    <property type="entry name" value="Transposon Tf2-6 polyprotein-like Protein"/>
    <property type="match status" value="1"/>
</dbReference>
<dbReference type="FunFam" id="3.30.70.270:FF:000003">
    <property type="entry name" value="Transposon Ty3-G Gag-Pol polyprotein"/>
    <property type="match status" value="1"/>
</dbReference>
<dbReference type="CDD" id="cd01647">
    <property type="entry name" value="RT_LTR"/>
    <property type="match status" value="1"/>
</dbReference>
<keyword evidence="5" id="KW-0255">Endonuclease</keyword>
<dbReference type="Gene3D" id="3.10.10.10">
    <property type="entry name" value="HIV Type 1 Reverse Transcriptase, subunit A, domain 1"/>
    <property type="match status" value="1"/>
</dbReference>
<feature type="non-terminal residue" evidence="9">
    <location>
        <position position="236"/>
    </location>
</feature>
<evidence type="ECO:0000256" key="5">
    <source>
        <dbReference type="ARBA" id="ARBA00022759"/>
    </source>
</evidence>
<reference evidence="9 10" key="1">
    <citation type="journal article" date="2018" name="Front. Plant Sci.">
        <title>Red Clover (Trifolium pratense) and Zigzag Clover (T. medium) - A Picture of Genomic Similarities and Differences.</title>
        <authorList>
            <person name="Dluhosova J."/>
            <person name="Istvanek J."/>
            <person name="Nedelnik J."/>
            <person name="Repkova J."/>
        </authorList>
    </citation>
    <scope>NUCLEOTIDE SEQUENCE [LARGE SCALE GENOMIC DNA]</scope>
    <source>
        <strain evidence="10">cv. 10/8</strain>
        <tissue evidence="9">Leaf</tissue>
    </source>
</reference>
<proteinExistence type="predicted"/>
<dbReference type="Pfam" id="PF00078">
    <property type="entry name" value="RVT_1"/>
    <property type="match status" value="1"/>
</dbReference>
<evidence type="ECO:0000256" key="6">
    <source>
        <dbReference type="ARBA" id="ARBA00022801"/>
    </source>
</evidence>
<keyword evidence="2" id="KW-0808">Transferase</keyword>
<feature type="domain" description="Reverse transcriptase" evidence="8">
    <location>
        <begin position="1"/>
        <end position="104"/>
    </location>
</feature>
<keyword evidence="7" id="KW-0695">RNA-directed DNA polymerase</keyword>
<dbReference type="AlphaFoldDB" id="A0A392PG93"/>
<comment type="caution">
    <text evidence="9">The sequence shown here is derived from an EMBL/GenBank/DDBJ whole genome shotgun (WGS) entry which is preliminary data.</text>
</comment>
<evidence type="ECO:0000259" key="8">
    <source>
        <dbReference type="PROSITE" id="PS50878"/>
    </source>
</evidence>
<evidence type="ECO:0000256" key="2">
    <source>
        <dbReference type="ARBA" id="ARBA00022679"/>
    </source>
</evidence>
<dbReference type="Pfam" id="PF17919">
    <property type="entry name" value="RT_RNaseH_2"/>
    <property type="match status" value="1"/>
</dbReference>
<evidence type="ECO:0000256" key="1">
    <source>
        <dbReference type="ARBA" id="ARBA00022670"/>
    </source>
</evidence>
<dbReference type="InterPro" id="IPR051320">
    <property type="entry name" value="Viral_Replic_Matur_Polypro"/>
</dbReference>
<evidence type="ECO:0000256" key="7">
    <source>
        <dbReference type="ARBA" id="ARBA00022918"/>
    </source>
</evidence>
<evidence type="ECO:0000313" key="9">
    <source>
        <dbReference type="EMBL" id="MCI11098.1"/>
    </source>
</evidence>
<keyword evidence="10" id="KW-1185">Reference proteome</keyword>
<dbReference type="EMBL" id="LXQA010078845">
    <property type="protein sequence ID" value="MCI11098.1"/>
    <property type="molecule type" value="Genomic_DNA"/>
</dbReference>
<dbReference type="Proteomes" id="UP000265520">
    <property type="component" value="Unassembled WGS sequence"/>
</dbReference>
<dbReference type="PANTHER" id="PTHR33064">
    <property type="entry name" value="POL PROTEIN"/>
    <property type="match status" value="1"/>
</dbReference>
<protein>
    <submittedName>
        <fullName evidence="9">Enzymatic polyprotein</fullName>
    </submittedName>
</protein>
<dbReference type="InterPro" id="IPR000477">
    <property type="entry name" value="RT_dom"/>
</dbReference>
<dbReference type="GO" id="GO:0008233">
    <property type="term" value="F:peptidase activity"/>
    <property type="evidence" value="ECO:0007669"/>
    <property type="project" value="UniProtKB-KW"/>
</dbReference>
<organism evidence="9 10">
    <name type="scientific">Trifolium medium</name>
    <dbReference type="NCBI Taxonomy" id="97028"/>
    <lineage>
        <taxon>Eukaryota</taxon>
        <taxon>Viridiplantae</taxon>
        <taxon>Streptophyta</taxon>
        <taxon>Embryophyta</taxon>
        <taxon>Tracheophyta</taxon>
        <taxon>Spermatophyta</taxon>
        <taxon>Magnoliopsida</taxon>
        <taxon>eudicotyledons</taxon>
        <taxon>Gunneridae</taxon>
        <taxon>Pentapetalae</taxon>
        <taxon>rosids</taxon>
        <taxon>fabids</taxon>
        <taxon>Fabales</taxon>
        <taxon>Fabaceae</taxon>
        <taxon>Papilionoideae</taxon>
        <taxon>50 kb inversion clade</taxon>
        <taxon>NPAAA clade</taxon>
        <taxon>Hologalegina</taxon>
        <taxon>IRL clade</taxon>
        <taxon>Trifolieae</taxon>
        <taxon>Trifolium</taxon>
    </lineage>
</organism>
<dbReference type="GO" id="GO:0004519">
    <property type="term" value="F:endonuclease activity"/>
    <property type="evidence" value="ECO:0007669"/>
    <property type="project" value="UniProtKB-KW"/>
</dbReference>
<dbReference type="InterPro" id="IPR043502">
    <property type="entry name" value="DNA/RNA_pol_sf"/>
</dbReference>
<dbReference type="GO" id="GO:0006508">
    <property type="term" value="P:proteolysis"/>
    <property type="evidence" value="ECO:0007669"/>
    <property type="project" value="UniProtKB-KW"/>
</dbReference>
<evidence type="ECO:0000256" key="4">
    <source>
        <dbReference type="ARBA" id="ARBA00022722"/>
    </source>
</evidence>
<dbReference type="FunFam" id="3.10.10.10:FF:000007">
    <property type="entry name" value="Retrovirus-related Pol polyprotein from transposon 17.6-like Protein"/>
    <property type="match status" value="1"/>
</dbReference>
<dbReference type="PANTHER" id="PTHR33064:SF37">
    <property type="entry name" value="RIBONUCLEASE H"/>
    <property type="match status" value="1"/>
</dbReference>
<keyword evidence="3" id="KW-0548">Nucleotidyltransferase</keyword>
<keyword evidence="4" id="KW-0540">Nuclease</keyword>
<dbReference type="InterPro" id="IPR041577">
    <property type="entry name" value="RT_RNaseH_2"/>
</dbReference>
<evidence type="ECO:0000313" key="10">
    <source>
        <dbReference type="Proteomes" id="UP000265520"/>
    </source>
</evidence>
<dbReference type="GO" id="GO:0003964">
    <property type="term" value="F:RNA-directed DNA polymerase activity"/>
    <property type="evidence" value="ECO:0007669"/>
    <property type="project" value="UniProtKB-KW"/>
</dbReference>